<dbReference type="InterPro" id="IPR036291">
    <property type="entry name" value="NAD(P)-bd_dom_sf"/>
</dbReference>
<dbReference type="EMBL" id="FUKJ01000238">
    <property type="protein sequence ID" value="SJM93179.1"/>
    <property type="molecule type" value="Genomic_DNA"/>
</dbReference>
<dbReference type="InterPro" id="IPR051783">
    <property type="entry name" value="NAD(P)-dependent_oxidoreduct"/>
</dbReference>
<dbReference type="PANTHER" id="PTHR48079">
    <property type="entry name" value="PROTEIN YEEZ"/>
    <property type="match status" value="1"/>
</dbReference>
<evidence type="ECO:0000313" key="3">
    <source>
        <dbReference type="Proteomes" id="UP000195442"/>
    </source>
</evidence>
<evidence type="ECO:0000313" key="2">
    <source>
        <dbReference type="EMBL" id="SJM93179.1"/>
    </source>
</evidence>
<dbReference type="SUPFAM" id="SSF51735">
    <property type="entry name" value="NAD(P)-binding Rossmann-fold domains"/>
    <property type="match status" value="1"/>
</dbReference>
<dbReference type="OrthoDB" id="9808276at2"/>
<dbReference type="Gene3D" id="3.40.50.720">
    <property type="entry name" value="NAD(P)-binding Rossmann-like Domain"/>
    <property type="match status" value="1"/>
</dbReference>
<keyword evidence="3" id="KW-1185">Reference proteome</keyword>
<dbReference type="CDD" id="cd05266">
    <property type="entry name" value="SDR_a4"/>
    <property type="match status" value="1"/>
</dbReference>
<dbReference type="InterPro" id="IPR001509">
    <property type="entry name" value="Epimerase_deHydtase"/>
</dbReference>
<name>A0A1R4HAE1_9GAMM</name>
<dbReference type="RefSeq" id="WP_087147286.1">
    <property type="nucleotide sequence ID" value="NZ_FUKJ01000238.1"/>
</dbReference>
<reference evidence="3" key="1">
    <citation type="submission" date="2017-02" db="EMBL/GenBank/DDBJ databases">
        <authorList>
            <person name="Daims H."/>
        </authorList>
    </citation>
    <scope>NUCLEOTIDE SEQUENCE [LARGE SCALE GENOMIC DNA]</scope>
</reference>
<protein>
    <submittedName>
        <fullName evidence="2">Ketopantoate reductase ApbA/PanE domain-containing protein</fullName>
    </submittedName>
</protein>
<dbReference type="AlphaFoldDB" id="A0A1R4HAE1"/>
<dbReference type="PANTHER" id="PTHR48079:SF6">
    <property type="entry name" value="NAD(P)-BINDING DOMAIN-CONTAINING PROTEIN-RELATED"/>
    <property type="match status" value="1"/>
</dbReference>
<sequence>MAKILIIGCGAIGYQLAKTLADAGHNVTGLKRNPPPTHPENFKFIRADITSPTDLQALDNDFEHIFFIVSADGRNESSYHDVYQTGLNNLFERFAHIHCTAPWIFVSSTSVYGQTQGEWVDENSPTLPDKTTSLKIVNAEQKLMAHNPANVIVRFSGIYGPGREYLLRSAQQTPSIQQQPPYYTNRIHQRDCVNVLAFLLAQRLAGVKLEQCYLASDNDPAPMWDVITWMTDKLNCTPPTVKITAADCDMNKRCRNNRLKNLGYKFIYPDFKTGYLELIEPNYR</sequence>
<organism evidence="2 3">
    <name type="scientific">Crenothrix polyspora</name>
    <dbReference type="NCBI Taxonomy" id="360316"/>
    <lineage>
        <taxon>Bacteria</taxon>
        <taxon>Pseudomonadati</taxon>
        <taxon>Pseudomonadota</taxon>
        <taxon>Gammaproteobacteria</taxon>
        <taxon>Methylococcales</taxon>
        <taxon>Crenotrichaceae</taxon>
        <taxon>Crenothrix</taxon>
    </lineage>
</organism>
<feature type="domain" description="NAD-dependent epimerase/dehydratase" evidence="1">
    <location>
        <begin position="4"/>
        <end position="191"/>
    </location>
</feature>
<evidence type="ECO:0000259" key="1">
    <source>
        <dbReference type="Pfam" id="PF01370"/>
    </source>
</evidence>
<accession>A0A1R4HAE1</accession>
<dbReference type="GO" id="GO:0004029">
    <property type="term" value="F:aldehyde dehydrogenase (NAD+) activity"/>
    <property type="evidence" value="ECO:0007669"/>
    <property type="project" value="TreeGrafter"/>
</dbReference>
<dbReference type="Pfam" id="PF01370">
    <property type="entry name" value="Epimerase"/>
    <property type="match status" value="1"/>
</dbReference>
<dbReference type="Proteomes" id="UP000195442">
    <property type="component" value="Unassembled WGS sequence"/>
</dbReference>
<proteinExistence type="predicted"/>
<gene>
    <name evidence="2" type="ORF">CRENPOLYSF2_3120006</name>
</gene>
<dbReference type="GO" id="GO:0005737">
    <property type="term" value="C:cytoplasm"/>
    <property type="evidence" value="ECO:0007669"/>
    <property type="project" value="TreeGrafter"/>
</dbReference>